<dbReference type="PANTHER" id="PTHR33558:SF1">
    <property type="entry name" value="GLUTAREDOXIN-LIKE PROTEIN C5ORF63 HOMOLOG"/>
    <property type="match status" value="1"/>
</dbReference>
<proteinExistence type="inferred from homology"/>
<dbReference type="Gene3D" id="3.40.30.10">
    <property type="entry name" value="Glutaredoxin"/>
    <property type="match status" value="1"/>
</dbReference>
<dbReference type="EMBL" id="JAJGCB010000010">
    <property type="protein sequence ID" value="KAJ8990736.1"/>
    <property type="molecule type" value="Genomic_DNA"/>
</dbReference>
<keyword evidence="1" id="KW-0249">Electron transport</keyword>
<evidence type="ECO:0000256" key="2">
    <source>
        <dbReference type="SAM" id="SignalP"/>
    </source>
</evidence>
<dbReference type="SUPFAM" id="SSF52833">
    <property type="entry name" value="Thioredoxin-like"/>
    <property type="match status" value="1"/>
</dbReference>
<evidence type="ECO:0000313" key="4">
    <source>
        <dbReference type="Proteomes" id="UP001161757"/>
    </source>
</evidence>
<dbReference type="InterPro" id="IPR008554">
    <property type="entry name" value="Glutaredoxin-like"/>
</dbReference>
<dbReference type="Proteomes" id="UP001161757">
    <property type="component" value="Unassembled WGS sequence"/>
</dbReference>
<feature type="signal peptide" evidence="2">
    <location>
        <begin position="1"/>
        <end position="22"/>
    </location>
</feature>
<name>A0AAN6IXJ4_EXODE</name>
<organism evidence="3 4">
    <name type="scientific">Exophiala dermatitidis</name>
    <name type="common">Black yeast-like fungus</name>
    <name type="synonym">Wangiella dermatitidis</name>
    <dbReference type="NCBI Taxonomy" id="5970"/>
    <lineage>
        <taxon>Eukaryota</taxon>
        <taxon>Fungi</taxon>
        <taxon>Dikarya</taxon>
        <taxon>Ascomycota</taxon>
        <taxon>Pezizomycotina</taxon>
        <taxon>Eurotiomycetes</taxon>
        <taxon>Chaetothyriomycetidae</taxon>
        <taxon>Chaetothyriales</taxon>
        <taxon>Herpotrichiellaceae</taxon>
        <taxon>Exophiala</taxon>
    </lineage>
</organism>
<keyword evidence="2" id="KW-0732">Signal</keyword>
<dbReference type="InterPro" id="IPR036249">
    <property type="entry name" value="Thioredoxin-like_sf"/>
</dbReference>
<protein>
    <recommendedName>
        <fullName evidence="1">Glutaredoxin-like protein</fullName>
    </recommendedName>
</protein>
<dbReference type="PANTHER" id="PTHR33558">
    <property type="entry name" value="GLUTAREDOXIN-LIKE PROTEIN C5ORF63 HOMOLOG"/>
    <property type="match status" value="1"/>
</dbReference>
<dbReference type="Pfam" id="PF05768">
    <property type="entry name" value="Glrx-like"/>
    <property type="match status" value="1"/>
</dbReference>
<evidence type="ECO:0000313" key="3">
    <source>
        <dbReference type="EMBL" id="KAJ8990736.1"/>
    </source>
</evidence>
<comment type="caution">
    <text evidence="3">The sequence shown here is derived from an EMBL/GenBank/DDBJ whole genome shotgun (WGS) entry which is preliminary data.</text>
</comment>
<gene>
    <name evidence="3" type="ORF">HRR80_005512</name>
</gene>
<dbReference type="AlphaFoldDB" id="A0AAN6IXJ4"/>
<comment type="similarity">
    <text evidence="1">Belongs to the glutaredoxin family.</text>
</comment>
<feature type="chain" id="PRO_5042969940" description="Glutaredoxin-like protein" evidence="2">
    <location>
        <begin position="23"/>
        <end position="106"/>
    </location>
</feature>
<reference evidence="3" key="1">
    <citation type="submission" date="2023-01" db="EMBL/GenBank/DDBJ databases">
        <title>Exophiala dermititidis isolated from Cystic Fibrosis Patient.</title>
        <authorList>
            <person name="Kurbessoian T."/>
            <person name="Crocker A."/>
            <person name="Murante D."/>
            <person name="Hogan D.A."/>
            <person name="Stajich J.E."/>
        </authorList>
    </citation>
    <scope>NUCLEOTIDE SEQUENCE</scope>
    <source>
        <strain evidence="3">Ex8</strain>
    </source>
</reference>
<sequence>MRPSLVLRTAAVRLTLFTRANCGLCDVAKSRIAEVQKKRSIDYQEVDIMSPGHEKWKDVYDFDVPVLHVDKATTSPPGPTLDTAKKLMHRFTVEEVEKAVDEVEQH</sequence>
<keyword evidence="1" id="KW-0813">Transport</keyword>
<dbReference type="InterPro" id="IPR052565">
    <property type="entry name" value="Glutaredoxin-like_YDR286C"/>
</dbReference>
<accession>A0AAN6IXJ4</accession>
<evidence type="ECO:0000256" key="1">
    <source>
        <dbReference type="RuleBase" id="RU363082"/>
    </source>
</evidence>